<accession>L7UZV1</accession>
<dbReference type="HOGENOM" id="CLU_1545939_0_0_11"/>
<organism evidence="1 2">
    <name type="scientific">Mycobacterium liflandii (strain 128FXT)</name>
    <dbReference type="NCBI Taxonomy" id="459424"/>
    <lineage>
        <taxon>Bacteria</taxon>
        <taxon>Bacillati</taxon>
        <taxon>Actinomycetota</taxon>
        <taxon>Actinomycetes</taxon>
        <taxon>Mycobacteriales</taxon>
        <taxon>Mycobacteriaceae</taxon>
        <taxon>Mycobacterium</taxon>
        <taxon>Mycobacterium ulcerans group</taxon>
    </lineage>
</organism>
<reference evidence="1 2" key="1">
    <citation type="journal article" date="2013" name="J. Bacteriol.">
        <title>Complete Genome Sequence of the Frog Pathogen Mycobacterium ulcerans Ecovar Liflandii.</title>
        <authorList>
            <person name="Tobias N.J."/>
            <person name="Doig K.D."/>
            <person name="Medema M.H."/>
            <person name="Chen H."/>
            <person name="Haring V."/>
            <person name="Moore R."/>
            <person name="Seemann T."/>
            <person name="Stinear T.P."/>
        </authorList>
    </citation>
    <scope>NUCLEOTIDE SEQUENCE [LARGE SCALE GENOMIC DNA]</scope>
    <source>
        <strain evidence="1 2">128FXT</strain>
    </source>
</reference>
<dbReference type="AlphaFoldDB" id="L7UZV1"/>
<evidence type="ECO:0000313" key="2">
    <source>
        <dbReference type="Proteomes" id="UP000011157"/>
    </source>
</evidence>
<proteinExistence type="predicted"/>
<name>L7UZV1_MYCL1</name>
<dbReference type="EMBL" id="CP003899">
    <property type="protein sequence ID" value="AGC61001.1"/>
    <property type="molecule type" value="Genomic_DNA"/>
</dbReference>
<gene>
    <name evidence="1" type="ordered locus">MULP_00972</name>
</gene>
<dbReference type="PATRIC" id="fig|459424.11.peg.994"/>
<evidence type="ECO:0000313" key="1">
    <source>
        <dbReference type="EMBL" id="AGC61001.1"/>
    </source>
</evidence>
<dbReference type="Proteomes" id="UP000011157">
    <property type="component" value="Chromosome"/>
</dbReference>
<sequence length="173" mass="19995">MDNRLSRGWSDALDAYEEYCWLRNMLTQIGDAEAWRRRQRRKAVHPYFIEAGFPELRARVWYIEVSQRRILEAVKAVDDAAANYRDKFDAVAGLDEGLFARRALPDPSRIADGASVRRRWWRRITRQSSNMELVGKRPEGPNVYPLNVPDPLAAIRFWRGSSQSGNTAQSGRD</sequence>
<keyword evidence="2" id="KW-1185">Reference proteome</keyword>
<protein>
    <submittedName>
        <fullName evidence="1">Uncharacterized protein</fullName>
    </submittedName>
</protein>
<dbReference type="RefSeq" id="WP_015354551.1">
    <property type="nucleotide sequence ID" value="NC_020133.1"/>
</dbReference>
<dbReference type="KEGG" id="mli:MULP_00972"/>